<dbReference type="InterPro" id="IPR029021">
    <property type="entry name" value="Prot-tyrosine_phosphatase-like"/>
</dbReference>
<evidence type="ECO:0000256" key="1">
    <source>
        <dbReference type="ARBA" id="ARBA00009649"/>
    </source>
</evidence>
<dbReference type="GO" id="GO:0070372">
    <property type="term" value="P:regulation of ERK1 and ERK2 cascade"/>
    <property type="evidence" value="ECO:0007669"/>
    <property type="project" value="TreeGrafter"/>
</dbReference>
<gene>
    <name evidence="2" type="ORF">OFUS_LOCUS18131</name>
</gene>
<keyword evidence="3" id="KW-1185">Reference proteome</keyword>
<dbReference type="GO" id="GO:0005737">
    <property type="term" value="C:cytoplasm"/>
    <property type="evidence" value="ECO:0007669"/>
    <property type="project" value="TreeGrafter"/>
</dbReference>
<dbReference type="EMBL" id="CAIIXF020000008">
    <property type="protein sequence ID" value="CAH1793255.1"/>
    <property type="molecule type" value="Genomic_DNA"/>
</dbReference>
<evidence type="ECO:0000313" key="3">
    <source>
        <dbReference type="Proteomes" id="UP000749559"/>
    </source>
</evidence>
<evidence type="ECO:0000313" key="2">
    <source>
        <dbReference type="EMBL" id="CAH1793255.1"/>
    </source>
</evidence>
<sequence length="225" mass="25799">MLKCENISILTMDPISFPKIPDSPEENGCNDWTYAMRRDMQEMVPGLYLGPYAAAMKSKLAVLQGYGITHIVCIRHTLESHFIKPNFQDYFRYLVLDVADTVTENIIRILPKVRDFIEECFAKKGKVLIHGNAGISRSATLVIAYIMEQYGLSYMDAFSYVQQRRFCINPNQGFAQQLREYEPIYKANLSLRNGHSSQGNGLLKRKYEQDDESMDTDSSSHMKLT</sequence>
<dbReference type="SUPFAM" id="SSF52799">
    <property type="entry name" value="(Phosphotyrosine protein) phosphatases II"/>
    <property type="match status" value="1"/>
</dbReference>
<dbReference type="InterPro" id="IPR000340">
    <property type="entry name" value="Dual-sp_phosphatase_cat-dom"/>
</dbReference>
<dbReference type="AlphaFoldDB" id="A0A8J1Y5Y1"/>
<dbReference type="InterPro" id="IPR052449">
    <property type="entry name" value="STYX-Interacting_Phosphatase"/>
</dbReference>
<proteinExistence type="inferred from homology"/>
<comment type="caution">
    <text evidence="2">The sequence shown here is derived from an EMBL/GenBank/DDBJ whole genome shotgun (WGS) entry which is preliminary data.</text>
</comment>
<accession>A0A8J1Y5Y1</accession>
<dbReference type="GO" id="GO:1990444">
    <property type="term" value="F:F-box domain binding"/>
    <property type="evidence" value="ECO:0007669"/>
    <property type="project" value="TreeGrafter"/>
</dbReference>
<dbReference type="PROSITE" id="PS50054">
    <property type="entry name" value="TYR_PHOSPHATASE_DUAL"/>
    <property type="match status" value="1"/>
</dbReference>
<organism evidence="2 3">
    <name type="scientific">Owenia fusiformis</name>
    <name type="common">Polychaete worm</name>
    <dbReference type="NCBI Taxonomy" id="6347"/>
    <lineage>
        <taxon>Eukaryota</taxon>
        <taxon>Metazoa</taxon>
        <taxon>Spiralia</taxon>
        <taxon>Lophotrochozoa</taxon>
        <taxon>Annelida</taxon>
        <taxon>Polychaeta</taxon>
        <taxon>Sedentaria</taxon>
        <taxon>Canalipalpata</taxon>
        <taxon>Sabellida</taxon>
        <taxon>Oweniida</taxon>
        <taxon>Oweniidae</taxon>
        <taxon>Owenia</taxon>
    </lineage>
</organism>
<dbReference type="PROSITE" id="PS50056">
    <property type="entry name" value="TYR_PHOSPHATASE_2"/>
    <property type="match status" value="1"/>
</dbReference>
<comment type="similarity">
    <text evidence="1">Belongs to the protein-tyrosine phosphatase family. Non-receptor class subfamily.</text>
</comment>
<dbReference type="GO" id="GO:0062026">
    <property type="term" value="P:negative regulation of SCF-dependent proteasomal ubiquitin-dependent catabolic process"/>
    <property type="evidence" value="ECO:0007669"/>
    <property type="project" value="TreeGrafter"/>
</dbReference>
<dbReference type="Proteomes" id="UP000749559">
    <property type="component" value="Unassembled WGS sequence"/>
</dbReference>
<protein>
    <submittedName>
        <fullName evidence="2">Uncharacterized protein</fullName>
    </submittedName>
</protein>
<dbReference type="PANTHER" id="PTHR46588">
    <property type="entry name" value="SERINE/THREONINE/TYROSINE-INTERACTING PROTEIN"/>
    <property type="match status" value="1"/>
</dbReference>
<reference evidence="2" key="1">
    <citation type="submission" date="2022-03" db="EMBL/GenBank/DDBJ databases">
        <authorList>
            <person name="Martin C."/>
        </authorList>
    </citation>
    <scope>NUCLEOTIDE SEQUENCE</scope>
</reference>
<dbReference type="CDD" id="cd14522">
    <property type="entry name" value="DSP_STYX"/>
    <property type="match status" value="1"/>
</dbReference>
<dbReference type="Gene3D" id="3.90.190.10">
    <property type="entry name" value="Protein tyrosine phosphatase superfamily"/>
    <property type="match status" value="1"/>
</dbReference>
<dbReference type="FunFam" id="3.90.190.10:FF:000036">
    <property type="entry name" value="Serine/threonine/tyrosine-interacting protein a"/>
    <property type="match status" value="1"/>
</dbReference>
<dbReference type="OrthoDB" id="426001at2759"/>
<name>A0A8J1Y5Y1_OWEFU</name>
<dbReference type="PANTHER" id="PTHR46588:SF1">
    <property type="entry name" value="SERINE_THREONINE_TYROSINE-INTERACTING PROTEIN"/>
    <property type="match status" value="1"/>
</dbReference>
<dbReference type="InterPro" id="IPR020422">
    <property type="entry name" value="TYR_PHOSPHATASE_DUAL_dom"/>
</dbReference>
<dbReference type="GO" id="GO:0005654">
    <property type="term" value="C:nucleoplasm"/>
    <property type="evidence" value="ECO:0007669"/>
    <property type="project" value="TreeGrafter"/>
</dbReference>
<dbReference type="Pfam" id="PF00782">
    <property type="entry name" value="DSPc"/>
    <property type="match status" value="1"/>
</dbReference>
<dbReference type="SMART" id="SM00195">
    <property type="entry name" value="DSPc"/>
    <property type="match status" value="1"/>
</dbReference>
<dbReference type="InterPro" id="IPR000387">
    <property type="entry name" value="Tyr_Pase_dom"/>
</dbReference>